<dbReference type="Proteomes" id="UP000095283">
    <property type="component" value="Unplaced"/>
</dbReference>
<feature type="transmembrane region" description="Helical" evidence="9">
    <location>
        <begin position="102"/>
        <end position="121"/>
    </location>
</feature>
<dbReference type="GO" id="GO:0015254">
    <property type="term" value="F:glycerol channel activity"/>
    <property type="evidence" value="ECO:0007669"/>
    <property type="project" value="TreeGrafter"/>
</dbReference>
<keyword evidence="3 8" id="KW-0813">Transport</keyword>
<proteinExistence type="inferred from homology"/>
<comment type="subcellular location">
    <subcellularLocation>
        <location evidence="1">Membrane</location>
        <topology evidence="1">Multi-pass membrane protein</topology>
    </subcellularLocation>
</comment>
<evidence type="ECO:0000256" key="6">
    <source>
        <dbReference type="ARBA" id="ARBA00023136"/>
    </source>
</evidence>
<name>A0A1I7XPM9_HETBA</name>
<comment type="similarity">
    <text evidence="2 8">Belongs to the MIP/aquaporin (TC 1.A.8) family.</text>
</comment>
<dbReference type="PANTHER" id="PTHR43829:SF5">
    <property type="entry name" value="AQUAPORIN-9"/>
    <property type="match status" value="1"/>
</dbReference>
<evidence type="ECO:0000256" key="7">
    <source>
        <dbReference type="ARBA" id="ARBA00045280"/>
    </source>
</evidence>
<keyword evidence="10" id="KW-1185">Reference proteome</keyword>
<dbReference type="GO" id="GO:0016323">
    <property type="term" value="C:basolateral plasma membrane"/>
    <property type="evidence" value="ECO:0007669"/>
    <property type="project" value="TreeGrafter"/>
</dbReference>
<dbReference type="SUPFAM" id="SSF81338">
    <property type="entry name" value="Aquaporin-like"/>
    <property type="match status" value="1"/>
</dbReference>
<protein>
    <submittedName>
        <fullName evidence="11">Cation_ATPase_C domain-containing protein</fullName>
    </submittedName>
</protein>
<dbReference type="Pfam" id="PF00230">
    <property type="entry name" value="MIP"/>
    <property type="match status" value="1"/>
</dbReference>
<dbReference type="InterPro" id="IPR023271">
    <property type="entry name" value="Aquaporin-like"/>
</dbReference>
<feature type="transmembrane region" description="Helical" evidence="9">
    <location>
        <begin position="30"/>
        <end position="49"/>
    </location>
</feature>
<evidence type="ECO:0000256" key="4">
    <source>
        <dbReference type="ARBA" id="ARBA00022692"/>
    </source>
</evidence>
<evidence type="ECO:0000256" key="2">
    <source>
        <dbReference type="ARBA" id="ARBA00006175"/>
    </source>
</evidence>
<dbReference type="InterPro" id="IPR050363">
    <property type="entry name" value="MIP/Aquaporin"/>
</dbReference>
<dbReference type="InterPro" id="IPR000425">
    <property type="entry name" value="MIP"/>
</dbReference>
<accession>A0A1I7XPM9</accession>
<evidence type="ECO:0000313" key="10">
    <source>
        <dbReference type="Proteomes" id="UP000095283"/>
    </source>
</evidence>
<feature type="transmembrane region" description="Helical" evidence="9">
    <location>
        <begin position="56"/>
        <end position="75"/>
    </location>
</feature>
<dbReference type="PRINTS" id="PR00783">
    <property type="entry name" value="MINTRINSICP"/>
</dbReference>
<dbReference type="AlphaFoldDB" id="A0A1I7XPM9"/>
<evidence type="ECO:0000313" key="11">
    <source>
        <dbReference type="WBParaSite" id="Hba_19691"/>
    </source>
</evidence>
<keyword evidence="4 8" id="KW-0812">Transmembrane</keyword>
<dbReference type="PANTHER" id="PTHR43829">
    <property type="entry name" value="AQUAPORIN OR AQUAGLYCEROPORIN RELATED"/>
    <property type="match status" value="1"/>
</dbReference>
<evidence type="ECO:0000256" key="1">
    <source>
        <dbReference type="ARBA" id="ARBA00004141"/>
    </source>
</evidence>
<dbReference type="WBParaSite" id="Hba_19691">
    <property type="protein sequence ID" value="Hba_19691"/>
    <property type="gene ID" value="Hba_19691"/>
</dbReference>
<evidence type="ECO:0000256" key="5">
    <source>
        <dbReference type="ARBA" id="ARBA00022989"/>
    </source>
</evidence>
<sequence length="130" mass="14879">MTDEYLPPNERLRKKFHIKNASLRNALSEFFGTALLLFIGLGIVMQFILSNEKLNTWIQVNIGWGFAIAFCVYATSQTSDRVFSNVNRREENLHKDLRVTSAFSRIFTAITLPVFAQWAGYTQIRVAKSS</sequence>
<keyword evidence="5 9" id="KW-1133">Transmembrane helix</keyword>
<evidence type="ECO:0000256" key="9">
    <source>
        <dbReference type="SAM" id="Phobius"/>
    </source>
</evidence>
<evidence type="ECO:0000256" key="8">
    <source>
        <dbReference type="RuleBase" id="RU000477"/>
    </source>
</evidence>
<keyword evidence="6 9" id="KW-0472">Membrane</keyword>
<comment type="function">
    <text evidence="7">Aquaglyceroporin that may modulate the water content and osmolytes during anhydrobiosis.</text>
</comment>
<dbReference type="Gene3D" id="1.20.1080.10">
    <property type="entry name" value="Glycerol uptake facilitator protein"/>
    <property type="match status" value="1"/>
</dbReference>
<reference evidence="11" key="1">
    <citation type="submission" date="2016-11" db="UniProtKB">
        <authorList>
            <consortium name="WormBaseParasite"/>
        </authorList>
    </citation>
    <scope>IDENTIFICATION</scope>
</reference>
<evidence type="ECO:0000256" key="3">
    <source>
        <dbReference type="ARBA" id="ARBA00022448"/>
    </source>
</evidence>
<dbReference type="GO" id="GO:0015250">
    <property type="term" value="F:water channel activity"/>
    <property type="evidence" value="ECO:0007669"/>
    <property type="project" value="TreeGrafter"/>
</dbReference>
<organism evidence="10 11">
    <name type="scientific">Heterorhabditis bacteriophora</name>
    <name type="common">Entomopathogenic nematode worm</name>
    <dbReference type="NCBI Taxonomy" id="37862"/>
    <lineage>
        <taxon>Eukaryota</taxon>
        <taxon>Metazoa</taxon>
        <taxon>Ecdysozoa</taxon>
        <taxon>Nematoda</taxon>
        <taxon>Chromadorea</taxon>
        <taxon>Rhabditida</taxon>
        <taxon>Rhabditina</taxon>
        <taxon>Rhabditomorpha</taxon>
        <taxon>Strongyloidea</taxon>
        <taxon>Heterorhabditidae</taxon>
        <taxon>Heterorhabditis</taxon>
    </lineage>
</organism>